<dbReference type="Proteomes" id="UP000007319">
    <property type="component" value="Plasmid AZOBR_p2"/>
</dbReference>
<evidence type="ECO:0000256" key="2">
    <source>
        <dbReference type="SAM" id="Phobius"/>
    </source>
</evidence>
<feature type="coiled-coil region" evidence="1">
    <location>
        <begin position="18"/>
        <end position="75"/>
    </location>
</feature>
<evidence type="ECO:0000256" key="1">
    <source>
        <dbReference type="SAM" id="Coils"/>
    </source>
</evidence>
<dbReference type="AlphaFoldDB" id="A0A9P1NQY1"/>
<evidence type="ECO:0000313" key="4">
    <source>
        <dbReference type="Proteomes" id="UP000007319"/>
    </source>
</evidence>
<dbReference type="RefSeq" id="WP_014242352.1">
    <property type="nucleotide sequence ID" value="NC_016618.1"/>
</dbReference>
<keyword evidence="1" id="KW-0175">Coiled coil</keyword>
<sequence length="114" mass="12893">MDNTGMAAQSNRELYLMLGRMESQINSLMQLLESLREEVVTKAEHARLVDRVTTLERVREEFEEEMRDAKKAVIKWVAGVLSALVLAAGTWAWSHVDIGWSIANPPAIIEQRKG</sequence>
<organism evidence="3 4">
    <name type="scientific">Azospirillum baldaniorum</name>
    <dbReference type="NCBI Taxonomy" id="1064539"/>
    <lineage>
        <taxon>Bacteria</taxon>
        <taxon>Pseudomonadati</taxon>
        <taxon>Pseudomonadota</taxon>
        <taxon>Alphaproteobacteria</taxon>
        <taxon>Rhodospirillales</taxon>
        <taxon>Azospirillaceae</taxon>
        <taxon>Azospirillum</taxon>
    </lineage>
</organism>
<keyword evidence="4" id="KW-1185">Reference proteome</keyword>
<dbReference type="KEGG" id="abs:AZOBR_p270214"/>
<keyword evidence="3" id="KW-0614">Plasmid</keyword>
<evidence type="ECO:0000313" key="3">
    <source>
        <dbReference type="EMBL" id="CCD02018.1"/>
    </source>
</evidence>
<dbReference type="EMBL" id="HE577329">
    <property type="protein sequence ID" value="CCD02018.1"/>
    <property type="molecule type" value="Genomic_DNA"/>
</dbReference>
<gene>
    <name evidence="3" type="ORF">AZOBR_p270214</name>
</gene>
<accession>A0A9P1NQY1</accession>
<protein>
    <submittedName>
        <fullName evidence="3">Uncharacterized protein</fullName>
    </submittedName>
</protein>
<reference evidence="3 4" key="1">
    <citation type="journal article" date="2011" name="PLoS Genet.">
        <title>Azospirillum genomes reveal transition of bacteria from aquatic to terrestrial environments.</title>
        <authorList>
            <person name="Wisniewski-Dye F."/>
            <person name="Borziak K."/>
            <person name="Khalsa-Moyers G."/>
            <person name="Alexandre G."/>
            <person name="Sukharnikov L.O."/>
            <person name="Wuichet K."/>
            <person name="Hurst G.B."/>
            <person name="McDonald W.H."/>
            <person name="Robertson J.S."/>
            <person name="Barbe V."/>
            <person name="Calteau A."/>
            <person name="Rouy Z."/>
            <person name="Mangenot S."/>
            <person name="Prigent-Combaret C."/>
            <person name="Normand P."/>
            <person name="Boyer M."/>
            <person name="Siguier P."/>
            <person name="Dessaux Y."/>
            <person name="Elmerich C."/>
            <person name="Condemine G."/>
            <person name="Krishnen G."/>
            <person name="Kennedy I."/>
            <person name="Paterson A.H."/>
            <person name="Gonzalez V."/>
            <person name="Mavingui P."/>
            <person name="Zhulin I.B."/>
        </authorList>
    </citation>
    <scope>NUCLEOTIDE SEQUENCE [LARGE SCALE GENOMIC DNA]</scope>
    <source>
        <strain evidence="3 4">Sp245</strain>
    </source>
</reference>
<keyword evidence="2" id="KW-0812">Transmembrane</keyword>
<geneLocation type="plasmid" evidence="3 4">
    <name>AZOBR_p2</name>
</geneLocation>
<keyword evidence="2" id="KW-1133">Transmembrane helix</keyword>
<keyword evidence="2" id="KW-0472">Membrane</keyword>
<proteinExistence type="predicted"/>
<name>A0A9P1NQY1_9PROT</name>
<feature type="transmembrane region" description="Helical" evidence="2">
    <location>
        <begin position="73"/>
        <end position="93"/>
    </location>
</feature>